<feature type="region of interest" description="Disordered" evidence="1">
    <location>
        <begin position="173"/>
        <end position="234"/>
    </location>
</feature>
<sequence length="413" mass="44837">MDGSGVDASAGPSVDYGSRGQHLHPDSATIPSQEQMTQNATEVVTLQPAMNEPQTEEQEEETRNVELNLWRWSEQEKMQRRNSRSLSSQNHSALPTHSTGLVRKISKSIASRHRNTHNYDNAFEMVHPGNFSHKESQLDGSQRHGSTSGEEGRLVSPHDPNEQQALQADNSHSYFEPEGISGDLGSASFDEMDDDKVPHHPSHSTTIQASSIQPAPEAYASGSPYTNNDMAPDTNMSSALARIRSGNFPSVTVGRASSLQSRGGRSQRPATSSLTIDTNSPPYVHRSNTHRGNITAIPEVNHQEDEADVASGTTSVATASDPFASPLRGQSEASSTIANLDSYLSEAQSNSQNPGNYARPNKSMQLGKTAQDTELNSASPEKRWYWSDMLLGCGLCSTADQDEEQAAFTNPME</sequence>
<feature type="compositionally biased region" description="Polar residues" evidence="1">
    <location>
        <begin position="29"/>
        <end position="44"/>
    </location>
</feature>
<reference evidence="2" key="1">
    <citation type="submission" date="2023-02" db="EMBL/GenBank/DDBJ databases">
        <title>Mating type loci evolution in Malassezia.</title>
        <authorList>
            <person name="Coelho M.A."/>
        </authorList>
    </citation>
    <scope>NUCLEOTIDE SEQUENCE</scope>
    <source>
        <strain evidence="2">CBS 14136</strain>
    </source>
</reference>
<dbReference type="EMBL" id="CP118375">
    <property type="protein sequence ID" value="WFD41542.1"/>
    <property type="molecule type" value="Genomic_DNA"/>
</dbReference>
<dbReference type="Proteomes" id="UP001214628">
    <property type="component" value="Chromosome 1"/>
</dbReference>
<evidence type="ECO:0000256" key="1">
    <source>
        <dbReference type="SAM" id="MobiDB-lite"/>
    </source>
</evidence>
<proteinExistence type="predicted"/>
<feature type="compositionally biased region" description="Polar residues" evidence="1">
    <location>
        <begin position="223"/>
        <end position="234"/>
    </location>
</feature>
<dbReference type="AlphaFoldDB" id="A0AAF0FB21"/>
<feature type="compositionally biased region" description="Polar residues" evidence="1">
    <location>
        <begin position="138"/>
        <end position="149"/>
    </location>
</feature>
<name>A0AAF0FB21_9BASI</name>
<protein>
    <submittedName>
        <fullName evidence="2">Uncharacterized protein</fullName>
    </submittedName>
</protein>
<feature type="region of interest" description="Disordered" evidence="1">
    <location>
        <begin position="252"/>
        <end position="289"/>
    </location>
</feature>
<accession>A0AAF0FB21</accession>
<evidence type="ECO:0000313" key="3">
    <source>
        <dbReference type="Proteomes" id="UP001214628"/>
    </source>
</evidence>
<feature type="region of interest" description="Disordered" evidence="1">
    <location>
        <begin position="305"/>
        <end position="332"/>
    </location>
</feature>
<feature type="region of interest" description="Disordered" evidence="1">
    <location>
        <begin position="1"/>
        <end position="64"/>
    </location>
</feature>
<organism evidence="2 3">
    <name type="scientific">Malassezia psittaci</name>
    <dbReference type="NCBI Taxonomy" id="1821823"/>
    <lineage>
        <taxon>Eukaryota</taxon>
        <taxon>Fungi</taxon>
        <taxon>Dikarya</taxon>
        <taxon>Basidiomycota</taxon>
        <taxon>Ustilaginomycotina</taxon>
        <taxon>Malasseziomycetes</taxon>
        <taxon>Malasseziales</taxon>
        <taxon>Malasseziaceae</taxon>
        <taxon>Malassezia</taxon>
    </lineage>
</organism>
<feature type="region of interest" description="Disordered" evidence="1">
    <location>
        <begin position="123"/>
        <end position="160"/>
    </location>
</feature>
<evidence type="ECO:0000313" key="2">
    <source>
        <dbReference type="EMBL" id="WFD41542.1"/>
    </source>
</evidence>
<feature type="compositionally biased region" description="Polar residues" evidence="1">
    <location>
        <begin position="203"/>
        <end position="213"/>
    </location>
</feature>
<gene>
    <name evidence="2" type="ORF">MPSI1_000173</name>
</gene>
<feature type="compositionally biased region" description="Low complexity" evidence="1">
    <location>
        <begin position="254"/>
        <end position="268"/>
    </location>
</feature>
<keyword evidence="3" id="KW-1185">Reference proteome</keyword>
<feature type="compositionally biased region" description="Polar residues" evidence="1">
    <location>
        <begin position="269"/>
        <end position="281"/>
    </location>
</feature>